<feature type="compositionally biased region" description="Low complexity" evidence="1">
    <location>
        <begin position="87"/>
        <end position="116"/>
    </location>
</feature>
<dbReference type="GO" id="GO:0006511">
    <property type="term" value="P:ubiquitin-dependent protein catabolic process"/>
    <property type="evidence" value="ECO:0007669"/>
    <property type="project" value="TreeGrafter"/>
</dbReference>
<dbReference type="InterPro" id="IPR006636">
    <property type="entry name" value="STI1_HS-bd"/>
</dbReference>
<sequence>MADDREGENGKINVVVKTSKNKEIIEAEATATILKFKELVSIKFNAPVSQLCLIFAGRILKDGDTLASYSIKDGLTVHLVIKSDNRAQQQAAQHASGQQQSPSSTPVTSSASNPPSQSVPSFQSGMEGLGGLDMFGNSGNIHQMSQQLMSNPEMLRQMMDNPMVQNMMSNPDLIRQMILSNPQMQQIIERNPEISHILNNPDLMRQTMEMVRNPSVMQEMMRTHDRALSNLEWPVMELKQINREARKIVVESGGRHPCSSNALLYMPRSKGGQGLHSVEMEYKATKIKGAVRLHGNEDRALGMVREFEEQAERMGRRSIFKEAATCAEELGLKLDLEHVQGIKKEVRRCQIEKLEDEIRNQRWQGHLVTTRLEDESLSASGKDGAPEDESLSADGCFWWLTEWNNCPSHTIAGLAELYEQLLPTPVYTSQKTHTSGEGEVRCKLCGKAPESVAHILSGCSALAQSKYLSRHDTALKVLFYRLLYNEGFIDEIPPWYSLDKPKPVYESENVKAYWDVPIYADQQEVRCNRVDACIVNHMCKGVVTLEMSCPWVNNWTRKDEEKTLKYGPLRWELRQQFPGYEVKQYNIIMDALGGWSQELDVMMRKLVGGRSTDVLRKMQRTVLSGMLNIAWTFKSLPGGFNALQRMYTDIQEPMLNATQEQDMLDILHNVIHTGLNILMPVRRVRVNSSDVPWMTPHLKSLILKRQRAFREHGVESSSYKLYRNAVNRERKSCKASFYKVKVEHMKEENPKLWWKEVKLLSGSQSNSGNVINHLYIKELEDCNNHELANIINQAFLEPLEEYRLEQPLSKFPVSADSPKLHEVSELRI</sequence>
<evidence type="ECO:0000259" key="2">
    <source>
        <dbReference type="PROSITE" id="PS50053"/>
    </source>
</evidence>
<dbReference type="SUPFAM" id="SSF54236">
    <property type="entry name" value="Ubiquitin-like"/>
    <property type="match status" value="1"/>
</dbReference>
<keyword evidence="4" id="KW-1185">Reference proteome</keyword>
<comment type="caution">
    <text evidence="3">The sequence shown here is derived from an EMBL/GenBank/DDBJ whole genome shotgun (WGS) entry which is preliminary data.</text>
</comment>
<feature type="domain" description="Ubiquitin-like" evidence="2">
    <location>
        <begin position="12"/>
        <end position="82"/>
    </location>
</feature>
<dbReference type="EMBL" id="LSMT01000002">
    <property type="protein sequence ID" value="PFX34789.1"/>
    <property type="molecule type" value="Genomic_DNA"/>
</dbReference>
<dbReference type="Pfam" id="PF23195">
    <property type="entry name" value="UBQLN1"/>
    <property type="match status" value="2"/>
</dbReference>
<reference evidence="4" key="1">
    <citation type="journal article" date="2017" name="bioRxiv">
        <title>Comparative analysis of the genomes of Stylophora pistillata and Acropora digitifera provides evidence for extensive differences between species of corals.</title>
        <authorList>
            <person name="Voolstra C.R."/>
            <person name="Li Y."/>
            <person name="Liew Y.J."/>
            <person name="Baumgarten S."/>
            <person name="Zoccola D."/>
            <person name="Flot J.-F."/>
            <person name="Tambutte S."/>
            <person name="Allemand D."/>
            <person name="Aranda M."/>
        </authorList>
    </citation>
    <scope>NUCLEOTIDE SEQUENCE [LARGE SCALE GENOMIC DNA]</scope>
</reference>
<dbReference type="InterPro" id="IPR029071">
    <property type="entry name" value="Ubiquitin-like_domsf"/>
</dbReference>
<dbReference type="SMART" id="SM00213">
    <property type="entry name" value="UBQ"/>
    <property type="match status" value="1"/>
</dbReference>
<dbReference type="SMART" id="SM00727">
    <property type="entry name" value="STI1"/>
    <property type="match status" value="2"/>
</dbReference>
<dbReference type="PANTHER" id="PTHR10677">
    <property type="entry name" value="UBIQUILIN"/>
    <property type="match status" value="1"/>
</dbReference>
<dbReference type="STRING" id="50429.A0A2B4T045"/>
<dbReference type="AlphaFoldDB" id="A0A2B4T045"/>
<dbReference type="GO" id="GO:0005829">
    <property type="term" value="C:cytosol"/>
    <property type="evidence" value="ECO:0007669"/>
    <property type="project" value="TreeGrafter"/>
</dbReference>
<name>A0A2B4T045_STYPI</name>
<dbReference type="OrthoDB" id="9450922at2759"/>
<dbReference type="FunFam" id="1.10.260.100:FF:000001">
    <property type="entry name" value="Ubiquilin 1"/>
    <property type="match status" value="1"/>
</dbReference>
<organism evidence="3 4">
    <name type="scientific">Stylophora pistillata</name>
    <name type="common">Smooth cauliflower coral</name>
    <dbReference type="NCBI Taxonomy" id="50429"/>
    <lineage>
        <taxon>Eukaryota</taxon>
        <taxon>Metazoa</taxon>
        <taxon>Cnidaria</taxon>
        <taxon>Anthozoa</taxon>
        <taxon>Hexacorallia</taxon>
        <taxon>Scleractinia</taxon>
        <taxon>Astrocoeniina</taxon>
        <taxon>Pocilloporidae</taxon>
        <taxon>Stylophora</taxon>
    </lineage>
</organism>
<dbReference type="InterPro" id="IPR015496">
    <property type="entry name" value="Ubiquilin"/>
</dbReference>
<proteinExistence type="predicted"/>
<dbReference type="InterPro" id="IPR000626">
    <property type="entry name" value="Ubiquitin-like_dom"/>
</dbReference>
<evidence type="ECO:0000313" key="4">
    <source>
        <dbReference type="Proteomes" id="UP000225706"/>
    </source>
</evidence>
<dbReference type="CDD" id="cd01808">
    <property type="entry name" value="Ubl_PLICs"/>
    <property type="match status" value="1"/>
</dbReference>
<evidence type="ECO:0000256" key="1">
    <source>
        <dbReference type="SAM" id="MobiDB-lite"/>
    </source>
</evidence>
<dbReference type="Gene3D" id="3.10.20.90">
    <property type="entry name" value="Phosphatidylinositol 3-kinase Catalytic Subunit, Chain A, domain 1"/>
    <property type="match status" value="1"/>
</dbReference>
<dbReference type="PROSITE" id="PS50053">
    <property type="entry name" value="UBIQUITIN_2"/>
    <property type="match status" value="1"/>
</dbReference>
<dbReference type="Pfam" id="PF00240">
    <property type="entry name" value="ubiquitin"/>
    <property type="match status" value="1"/>
</dbReference>
<dbReference type="Gene3D" id="1.10.260.100">
    <property type="match status" value="1"/>
</dbReference>
<protein>
    <submittedName>
        <fullName evidence="3">Ubiquilin-1</fullName>
    </submittedName>
</protein>
<gene>
    <name evidence="3" type="primary">Ubqln1</name>
    <name evidence="3" type="ORF">AWC38_SpisGene378</name>
</gene>
<dbReference type="FunFam" id="3.10.20.90:FF:000095">
    <property type="entry name" value="Ubiquilin 4"/>
    <property type="match status" value="1"/>
</dbReference>
<feature type="region of interest" description="Disordered" evidence="1">
    <location>
        <begin position="87"/>
        <end position="125"/>
    </location>
</feature>
<accession>A0A2B4T045</accession>
<dbReference type="Proteomes" id="UP000225706">
    <property type="component" value="Unassembled WGS sequence"/>
</dbReference>
<dbReference type="GO" id="GO:0031593">
    <property type="term" value="F:polyubiquitin modification-dependent protein binding"/>
    <property type="evidence" value="ECO:0007669"/>
    <property type="project" value="TreeGrafter"/>
</dbReference>
<dbReference type="PANTHER" id="PTHR10677:SF3">
    <property type="entry name" value="FI07626P-RELATED"/>
    <property type="match status" value="1"/>
</dbReference>
<evidence type="ECO:0000313" key="3">
    <source>
        <dbReference type="EMBL" id="PFX34789.1"/>
    </source>
</evidence>